<gene>
    <name evidence="1" type="ORF">HPBE_LOCUS21004</name>
</gene>
<accession>A0A3P8BMI7</accession>
<keyword evidence="2" id="KW-1185">Reference proteome</keyword>
<dbReference type="Proteomes" id="UP000050761">
    <property type="component" value="Unassembled WGS sequence"/>
</dbReference>
<evidence type="ECO:0000313" key="3">
    <source>
        <dbReference type="WBParaSite" id="HPBE_0002100501-mRNA-1"/>
    </source>
</evidence>
<dbReference type="OrthoDB" id="5862255at2759"/>
<evidence type="ECO:0000313" key="1">
    <source>
        <dbReference type="EMBL" id="VDP22871.1"/>
    </source>
</evidence>
<accession>A0A183GF53</accession>
<evidence type="ECO:0000313" key="2">
    <source>
        <dbReference type="Proteomes" id="UP000050761"/>
    </source>
</evidence>
<proteinExistence type="predicted"/>
<reference evidence="3" key="2">
    <citation type="submission" date="2019-09" db="UniProtKB">
        <authorList>
            <consortium name="WormBaseParasite"/>
        </authorList>
    </citation>
    <scope>IDENTIFICATION</scope>
</reference>
<name>A0A183GF53_HELPZ</name>
<dbReference type="WBParaSite" id="HPBE_0002100501-mRNA-1">
    <property type="protein sequence ID" value="HPBE_0002100501-mRNA-1"/>
    <property type="gene ID" value="HPBE_0002100501"/>
</dbReference>
<protein>
    <submittedName>
        <fullName evidence="3">Defective in cullin neddylation protein</fullName>
    </submittedName>
</protein>
<sequence>MSNWLVSIEMNSSGVSLAGTEIFDETVSSNPRSFDYDFDGDLRHAADRNDLYDEFVGQLPDFNLYKLGKDRGTTMASCSK</sequence>
<dbReference type="EMBL" id="UZAH01032614">
    <property type="protein sequence ID" value="VDP22871.1"/>
    <property type="molecule type" value="Genomic_DNA"/>
</dbReference>
<organism evidence="2 3">
    <name type="scientific">Heligmosomoides polygyrus</name>
    <name type="common">Parasitic roundworm</name>
    <dbReference type="NCBI Taxonomy" id="6339"/>
    <lineage>
        <taxon>Eukaryota</taxon>
        <taxon>Metazoa</taxon>
        <taxon>Ecdysozoa</taxon>
        <taxon>Nematoda</taxon>
        <taxon>Chromadorea</taxon>
        <taxon>Rhabditida</taxon>
        <taxon>Rhabditina</taxon>
        <taxon>Rhabditomorpha</taxon>
        <taxon>Strongyloidea</taxon>
        <taxon>Heligmosomidae</taxon>
        <taxon>Heligmosomoides</taxon>
    </lineage>
</organism>
<reference evidence="1 2" key="1">
    <citation type="submission" date="2018-11" db="EMBL/GenBank/DDBJ databases">
        <authorList>
            <consortium name="Pathogen Informatics"/>
        </authorList>
    </citation>
    <scope>NUCLEOTIDE SEQUENCE [LARGE SCALE GENOMIC DNA]</scope>
</reference>
<dbReference type="AlphaFoldDB" id="A0A183GF53"/>